<dbReference type="InterPro" id="IPR002931">
    <property type="entry name" value="Transglutaminase-like"/>
</dbReference>
<feature type="domain" description="Transglutaminase-like" evidence="1">
    <location>
        <begin position="248"/>
        <end position="320"/>
    </location>
</feature>
<dbReference type="Pfam" id="PF01841">
    <property type="entry name" value="Transglut_core"/>
    <property type="match status" value="1"/>
</dbReference>
<dbReference type="Pfam" id="PF12969">
    <property type="entry name" value="DUF3857"/>
    <property type="match status" value="1"/>
</dbReference>
<protein>
    <submittedName>
        <fullName evidence="3">DUF3857 and transglutaminase domain-containing protein</fullName>
    </submittedName>
</protein>
<dbReference type="Gene3D" id="2.60.40.3140">
    <property type="match status" value="1"/>
</dbReference>
<dbReference type="AlphaFoldDB" id="A0A9J7BTJ5"/>
<sequence length="618" mass="68086">MTSDPKAPGAAAVYLYVEEKTDDAVHYHSYYARIKVLTDKGTKLATVHVPYEKGAFSVAAIHGRTIHADGTIIPLQAKPSDLLSYKGGGHQYNEMVFTLPAVEVGSILEYYLQLRYSEDTVSSPEWRVQQQYFVHKAHYFFNPVYNVGQDVVDKHGQVAGGLVWATRLSGGGQVVQDSLHRYKLDVTDVPPMPTGDYLPPLNNLRDSVIFFYTSSHSGEEFWSSEGKYWAKNAERFAATSGAIKKAVADLVAVGDSDEAKARKLYAAVMKIDNSDFSGATGPKGKGSKDAASVWKQQRGTSDEITLLYVALARAAGLKAWPMQVVNRDRAAFEPTNLSVDQFDDYIAIVELGGKEVYLDPGQKMCGYGILHWKHEMTKGFRLSEKGISIEDTPAGPAKAASVQRLGDVNIDEKGAVTGTVRFVFGGLEALRWRQLALIEPKEELSRDLSDYLDESLPDGVKGDLDRFEGLSEVEGELTAYIKLSGSLGATTAKRMIVPAFFFEARGKHPFVDDDGTRRVPIDLHYATLEQDDLTYKLPAGMKMGSLPRNDNIAWAGQLGLTVAVKESDGAVNVKRKFVRAAAMFEAGMYGNLQYIYKRISNSDQQQIVLERQTETAAN</sequence>
<evidence type="ECO:0000313" key="4">
    <source>
        <dbReference type="Proteomes" id="UP001059380"/>
    </source>
</evidence>
<name>A0A9J7BTJ5_9BACT</name>
<feature type="domain" description="DUF3857" evidence="2">
    <location>
        <begin position="29"/>
        <end position="132"/>
    </location>
</feature>
<dbReference type="KEGG" id="orp:MOP44_27695"/>
<dbReference type="Gene3D" id="2.60.120.1130">
    <property type="match status" value="1"/>
</dbReference>
<dbReference type="RefSeq" id="WP_260793821.1">
    <property type="nucleotide sequence ID" value="NZ_CP093313.1"/>
</dbReference>
<dbReference type="InterPro" id="IPR024618">
    <property type="entry name" value="DUF3857"/>
</dbReference>
<reference evidence="3" key="1">
    <citation type="submission" date="2021-04" db="EMBL/GenBank/DDBJ databases">
        <title>Phylogenetic analysis of Acidobacteriaceae.</title>
        <authorList>
            <person name="Qiu L."/>
            <person name="Zhang Q."/>
        </authorList>
    </citation>
    <scope>NUCLEOTIDE SEQUENCE</scope>
    <source>
        <strain evidence="3">DSM 25168</strain>
    </source>
</reference>
<keyword evidence="4" id="KW-1185">Reference proteome</keyword>
<evidence type="ECO:0000313" key="3">
    <source>
        <dbReference type="EMBL" id="UWZ84317.1"/>
    </source>
</evidence>
<dbReference type="EMBL" id="CP093313">
    <property type="protein sequence ID" value="UWZ84317.1"/>
    <property type="molecule type" value="Genomic_DNA"/>
</dbReference>
<proteinExistence type="predicted"/>
<dbReference type="Gene3D" id="3.10.620.30">
    <property type="match status" value="1"/>
</dbReference>
<evidence type="ECO:0000259" key="1">
    <source>
        <dbReference type="Pfam" id="PF01841"/>
    </source>
</evidence>
<dbReference type="Proteomes" id="UP001059380">
    <property type="component" value="Chromosome"/>
</dbReference>
<gene>
    <name evidence="3" type="ORF">MOP44_27695</name>
</gene>
<organism evidence="3 4">
    <name type="scientific">Occallatibacter riparius</name>
    <dbReference type="NCBI Taxonomy" id="1002689"/>
    <lineage>
        <taxon>Bacteria</taxon>
        <taxon>Pseudomonadati</taxon>
        <taxon>Acidobacteriota</taxon>
        <taxon>Terriglobia</taxon>
        <taxon>Terriglobales</taxon>
        <taxon>Acidobacteriaceae</taxon>
        <taxon>Occallatibacter</taxon>
    </lineage>
</organism>
<accession>A0A9J7BTJ5</accession>
<evidence type="ECO:0000259" key="2">
    <source>
        <dbReference type="Pfam" id="PF12969"/>
    </source>
</evidence>